<reference evidence="2 3" key="1">
    <citation type="journal article" date="2018" name="Nat. Ecol. Evol.">
        <title>Pezizomycetes genomes reveal the molecular basis of ectomycorrhizal truffle lifestyle.</title>
        <authorList>
            <person name="Murat C."/>
            <person name="Payen T."/>
            <person name="Noel B."/>
            <person name="Kuo A."/>
            <person name="Morin E."/>
            <person name="Chen J."/>
            <person name="Kohler A."/>
            <person name="Krizsan K."/>
            <person name="Balestrini R."/>
            <person name="Da Silva C."/>
            <person name="Montanini B."/>
            <person name="Hainaut M."/>
            <person name="Levati E."/>
            <person name="Barry K.W."/>
            <person name="Belfiori B."/>
            <person name="Cichocki N."/>
            <person name="Clum A."/>
            <person name="Dockter R.B."/>
            <person name="Fauchery L."/>
            <person name="Guy J."/>
            <person name="Iotti M."/>
            <person name="Le Tacon F."/>
            <person name="Lindquist E.A."/>
            <person name="Lipzen A."/>
            <person name="Malagnac F."/>
            <person name="Mello A."/>
            <person name="Molinier V."/>
            <person name="Miyauchi S."/>
            <person name="Poulain J."/>
            <person name="Riccioni C."/>
            <person name="Rubini A."/>
            <person name="Sitrit Y."/>
            <person name="Splivallo R."/>
            <person name="Traeger S."/>
            <person name="Wang M."/>
            <person name="Zifcakova L."/>
            <person name="Wipf D."/>
            <person name="Zambonelli A."/>
            <person name="Paolocci F."/>
            <person name="Nowrousian M."/>
            <person name="Ottonello S."/>
            <person name="Baldrian P."/>
            <person name="Spatafora J.W."/>
            <person name="Henrissat B."/>
            <person name="Nagy L.G."/>
            <person name="Aury J.M."/>
            <person name="Wincker P."/>
            <person name="Grigoriev I.V."/>
            <person name="Bonfante P."/>
            <person name="Martin F.M."/>
        </authorList>
    </citation>
    <scope>NUCLEOTIDE SEQUENCE [LARGE SCALE GENOMIC DNA]</scope>
    <source>
        <strain evidence="2 3">120613-1</strain>
    </source>
</reference>
<feature type="region of interest" description="Disordered" evidence="1">
    <location>
        <begin position="67"/>
        <end position="103"/>
    </location>
</feature>
<organism evidence="2 3">
    <name type="scientific">Choiromyces venosus 120613-1</name>
    <dbReference type="NCBI Taxonomy" id="1336337"/>
    <lineage>
        <taxon>Eukaryota</taxon>
        <taxon>Fungi</taxon>
        <taxon>Dikarya</taxon>
        <taxon>Ascomycota</taxon>
        <taxon>Pezizomycotina</taxon>
        <taxon>Pezizomycetes</taxon>
        <taxon>Pezizales</taxon>
        <taxon>Tuberaceae</taxon>
        <taxon>Choiromyces</taxon>
    </lineage>
</organism>
<keyword evidence="3" id="KW-1185">Reference proteome</keyword>
<evidence type="ECO:0000313" key="2">
    <source>
        <dbReference type="EMBL" id="RPB05884.1"/>
    </source>
</evidence>
<dbReference type="AlphaFoldDB" id="A0A3N4K5S5"/>
<feature type="compositionally biased region" description="Basic and acidic residues" evidence="1">
    <location>
        <begin position="81"/>
        <end position="103"/>
    </location>
</feature>
<sequence length="150" mass="17339">MPQGKSLSIAIRAAIVALHLCGQMPFKQVAVSLHINKKTVYQVYRKVEERSRSPRIKDMLTAVDQGNGVYEKPAVPQKHPRGSEGSERLKQRAVKDEEHHQRTFPKITREAGIKIAHSTVYKLMHEHHNLYRYRYQSKPSLDFQGKLDRL</sequence>
<dbReference type="Gene3D" id="1.10.10.10">
    <property type="entry name" value="Winged helix-like DNA-binding domain superfamily/Winged helix DNA-binding domain"/>
    <property type="match status" value="1"/>
</dbReference>
<dbReference type="InterPro" id="IPR036388">
    <property type="entry name" value="WH-like_DNA-bd_sf"/>
</dbReference>
<gene>
    <name evidence="2" type="ORF">L873DRAFT_1884149</name>
</gene>
<proteinExistence type="predicted"/>
<accession>A0A3N4K5S5</accession>
<dbReference type="EMBL" id="ML120352">
    <property type="protein sequence ID" value="RPB05884.1"/>
    <property type="molecule type" value="Genomic_DNA"/>
</dbReference>
<dbReference type="Proteomes" id="UP000276215">
    <property type="component" value="Unassembled WGS sequence"/>
</dbReference>
<name>A0A3N4K5S5_9PEZI</name>
<dbReference type="OrthoDB" id="10461773at2759"/>
<protein>
    <recommendedName>
        <fullName evidence="4">Transposase Tc1-like domain-containing protein</fullName>
    </recommendedName>
</protein>
<evidence type="ECO:0000256" key="1">
    <source>
        <dbReference type="SAM" id="MobiDB-lite"/>
    </source>
</evidence>
<evidence type="ECO:0008006" key="4">
    <source>
        <dbReference type="Google" id="ProtNLM"/>
    </source>
</evidence>
<evidence type="ECO:0000313" key="3">
    <source>
        <dbReference type="Proteomes" id="UP000276215"/>
    </source>
</evidence>